<gene>
    <name evidence="2" type="ORF">SAMN05428953_11319</name>
</gene>
<dbReference type="GO" id="GO:0005524">
    <property type="term" value="F:ATP binding"/>
    <property type="evidence" value="ECO:0007669"/>
    <property type="project" value="InterPro"/>
</dbReference>
<dbReference type="SMART" id="SM00382">
    <property type="entry name" value="AAA"/>
    <property type="match status" value="1"/>
</dbReference>
<dbReference type="AlphaFoldDB" id="A0A1G9AAI3"/>
<sequence>MNSMTSNRVRPLSLEDLGVTPIGMETVSLPAEEEIERLPDDNEVLTKVRAALEMGFAGVILSGPPGTGKSWYAKRIAHTIAGEPEAIRIVQFHTSYQYEDFMEGFAPKDGGGFELQKKSFPLLCEDATERPDIIHVLLIDEISRCDVARVFGEALTYMEVDKRGLEFTLASGSSLVVPRNLVILATMNPWDKGVDELDVALERRFAQIDMLPDVLALRAILADKGADRALIDRVAAFFEGVQKLDDEMVRLGHAYFNNCIDEASARRAWDFRLFPFFKKACRLDKDMLSEIIRMWLRSFPPEGGIGDGGAILPTVEDTQLQPGQAT</sequence>
<dbReference type="Pfam" id="PF07728">
    <property type="entry name" value="AAA_5"/>
    <property type="match status" value="1"/>
</dbReference>
<dbReference type="EMBL" id="FNEE01000013">
    <property type="protein sequence ID" value="SDK24273.1"/>
    <property type="molecule type" value="Genomic_DNA"/>
</dbReference>
<dbReference type="InterPro" id="IPR052934">
    <property type="entry name" value="Methyl-DNA_Rec/Restrict_Enz"/>
</dbReference>
<proteinExistence type="predicted"/>
<dbReference type="PANTHER" id="PTHR37291:SF1">
    <property type="entry name" value="TYPE IV METHYL-DIRECTED RESTRICTION ENZYME ECOKMCRB SUBUNIT"/>
    <property type="match status" value="1"/>
</dbReference>
<evidence type="ECO:0000313" key="2">
    <source>
        <dbReference type="EMBL" id="SDK24273.1"/>
    </source>
</evidence>
<evidence type="ECO:0000259" key="1">
    <source>
        <dbReference type="SMART" id="SM00382"/>
    </source>
</evidence>
<dbReference type="InterPro" id="IPR027417">
    <property type="entry name" value="P-loop_NTPase"/>
</dbReference>
<feature type="domain" description="AAA+ ATPase" evidence="1">
    <location>
        <begin position="55"/>
        <end position="215"/>
    </location>
</feature>
<dbReference type="InterPro" id="IPR003593">
    <property type="entry name" value="AAA+_ATPase"/>
</dbReference>
<dbReference type="Gene3D" id="3.40.50.300">
    <property type="entry name" value="P-loop containing nucleotide triphosphate hydrolases"/>
    <property type="match status" value="1"/>
</dbReference>
<dbReference type="InterPro" id="IPR011704">
    <property type="entry name" value="ATPase_dyneun-rel_AAA"/>
</dbReference>
<keyword evidence="3" id="KW-1185">Reference proteome</keyword>
<dbReference type="Proteomes" id="UP000198894">
    <property type="component" value="Unassembled WGS sequence"/>
</dbReference>
<dbReference type="PANTHER" id="PTHR37291">
    <property type="entry name" value="5-METHYLCYTOSINE-SPECIFIC RESTRICTION ENZYME B"/>
    <property type="match status" value="1"/>
</dbReference>
<dbReference type="GO" id="GO:0016887">
    <property type="term" value="F:ATP hydrolysis activity"/>
    <property type="evidence" value="ECO:0007669"/>
    <property type="project" value="InterPro"/>
</dbReference>
<evidence type="ECO:0000313" key="3">
    <source>
        <dbReference type="Proteomes" id="UP000198894"/>
    </source>
</evidence>
<dbReference type="SUPFAM" id="SSF52540">
    <property type="entry name" value="P-loop containing nucleoside triphosphate hydrolases"/>
    <property type="match status" value="1"/>
</dbReference>
<protein>
    <submittedName>
        <fullName evidence="2">5-methylcytosine-specific restriction enzyme B</fullName>
    </submittedName>
</protein>
<name>A0A1G9AAI3_9HYPH</name>
<reference evidence="3" key="1">
    <citation type="submission" date="2016-10" db="EMBL/GenBank/DDBJ databases">
        <authorList>
            <person name="Varghese N."/>
            <person name="Submissions S."/>
        </authorList>
    </citation>
    <scope>NUCLEOTIDE SEQUENCE [LARGE SCALE GENOMIC DNA]</scope>
    <source>
        <strain evidence="3">CGMCC 1.11022</strain>
    </source>
</reference>
<organism evidence="2 3">
    <name type="scientific">Mesorhizobium muleiense</name>
    <dbReference type="NCBI Taxonomy" id="1004279"/>
    <lineage>
        <taxon>Bacteria</taxon>
        <taxon>Pseudomonadati</taxon>
        <taxon>Pseudomonadota</taxon>
        <taxon>Alphaproteobacteria</taxon>
        <taxon>Hyphomicrobiales</taxon>
        <taxon>Phyllobacteriaceae</taxon>
        <taxon>Mesorhizobium</taxon>
    </lineage>
</organism>
<accession>A0A1G9AAI3</accession>
<dbReference type="CDD" id="cd00009">
    <property type="entry name" value="AAA"/>
    <property type="match status" value="1"/>
</dbReference>
<dbReference type="RefSeq" id="WP_091596241.1">
    <property type="nucleotide sequence ID" value="NZ_FNEE01000013.1"/>
</dbReference>